<dbReference type="PANTHER" id="PTHR34387:SF2">
    <property type="entry name" value="SLR1258 PROTEIN"/>
    <property type="match status" value="1"/>
</dbReference>
<dbReference type="EMBL" id="QLYX01000003">
    <property type="protein sequence ID" value="RAY15815.1"/>
    <property type="molecule type" value="Genomic_DNA"/>
</dbReference>
<gene>
    <name evidence="1" type="ORF">DPM19_08585</name>
</gene>
<dbReference type="Proteomes" id="UP000251891">
    <property type="component" value="Unassembled WGS sequence"/>
</dbReference>
<organism evidence="1 2">
    <name type="scientific">Actinomadura craniellae</name>
    <dbReference type="NCBI Taxonomy" id="2231787"/>
    <lineage>
        <taxon>Bacteria</taxon>
        <taxon>Bacillati</taxon>
        <taxon>Actinomycetota</taxon>
        <taxon>Actinomycetes</taxon>
        <taxon>Streptosporangiales</taxon>
        <taxon>Thermomonosporaceae</taxon>
        <taxon>Actinomadura</taxon>
    </lineage>
</organism>
<dbReference type="Gene3D" id="3.30.110.170">
    <property type="entry name" value="Protein of unknown function (DUF541), domain 1"/>
    <property type="match status" value="1"/>
</dbReference>
<dbReference type="AlphaFoldDB" id="A0A365H9P0"/>
<comment type="caution">
    <text evidence="1">The sequence shown here is derived from an EMBL/GenBank/DDBJ whole genome shotgun (WGS) entry which is preliminary data.</text>
</comment>
<evidence type="ECO:0000313" key="2">
    <source>
        <dbReference type="Proteomes" id="UP000251891"/>
    </source>
</evidence>
<dbReference type="GO" id="GO:0006974">
    <property type="term" value="P:DNA damage response"/>
    <property type="evidence" value="ECO:0007669"/>
    <property type="project" value="TreeGrafter"/>
</dbReference>
<proteinExistence type="predicted"/>
<evidence type="ECO:0008006" key="3">
    <source>
        <dbReference type="Google" id="ProtNLM"/>
    </source>
</evidence>
<reference evidence="1 2" key="1">
    <citation type="submission" date="2018-06" db="EMBL/GenBank/DDBJ databases">
        <title>Actinomadura craniellae sp. nov. isolated from marine sponge Craniella sp.</title>
        <authorList>
            <person name="Li L."/>
            <person name="Xu Q.H."/>
            <person name="Lin H.W."/>
            <person name="Lu Y.H."/>
        </authorList>
    </citation>
    <scope>NUCLEOTIDE SEQUENCE [LARGE SCALE GENOMIC DNA]</scope>
    <source>
        <strain evidence="1 2">LHW63021</strain>
    </source>
</reference>
<dbReference type="PANTHER" id="PTHR34387">
    <property type="entry name" value="SLR1258 PROTEIN"/>
    <property type="match status" value="1"/>
</dbReference>
<sequence>MSDVPIISVRGEAVIEVEPEIARLAVYVQSKDDDRRAALDRLTEHNRRCLDLIESYGEAVERVETGGLSITPVLRYGRREGEIRHYQGTVLIKVVVTDFTALGELVARLGDLERTEVHGPFWELRPDSEVYRQAAGQAAERAVERARGYAAALGCRITGLVELSDEGLGSRGTVDMDGAVPMAAFAVGGVGQGEPEAIDLAPATQTVRVSVEARFTATAPELG</sequence>
<dbReference type="InterPro" id="IPR052022">
    <property type="entry name" value="26kDa_periplasmic_antigen"/>
</dbReference>
<dbReference type="RefSeq" id="WP_111864506.1">
    <property type="nucleotide sequence ID" value="NZ_QLYX01000003.1"/>
</dbReference>
<dbReference type="Gene3D" id="3.30.70.2970">
    <property type="entry name" value="Protein of unknown function (DUF541), domain 2"/>
    <property type="match status" value="1"/>
</dbReference>
<name>A0A365H9P0_9ACTN</name>
<protein>
    <recommendedName>
        <fullName evidence="3">SIMPL domain-containing protein</fullName>
    </recommendedName>
</protein>
<dbReference type="OrthoDB" id="3689574at2"/>
<accession>A0A365H9P0</accession>
<keyword evidence="2" id="KW-1185">Reference proteome</keyword>
<dbReference type="Pfam" id="PF04402">
    <property type="entry name" value="SIMPL"/>
    <property type="match status" value="1"/>
</dbReference>
<dbReference type="InterPro" id="IPR007497">
    <property type="entry name" value="SIMPL/DUF541"/>
</dbReference>
<evidence type="ECO:0000313" key="1">
    <source>
        <dbReference type="EMBL" id="RAY15815.1"/>
    </source>
</evidence>